<dbReference type="OrthoDB" id="8670716at2759"/>
<dbReference type="GO" id="GO:0004896">
    <property type="term" value="F:cytokine receptor activity"/>
    <property type="evidence" value="ECO:0007669"/>
    <property type="project" value="UniProtKB-UniRule"/>
</dbReference>
<dbReference type="STRING" id="31033.ENSTRUP00000022864"/>
<organism evidence="6">
    <name type="scientific">Takifugu rubripes</name>
    <name type="common">Japanese pufferfish</name>
    <name type="synonym">Fugu rubripes</name>
    <dbReference type="NCBI Taxonomy" id="31033"/>
    <lineage>
        <taxon>Eukaryota</taxon>
        <taxon>Metazoa</taxon>
        <taxon>Chordata</taxon>
        <taxon>Craniata</taxon>
        <taxon>Vertebrata</taxon>
        <taxon>Euteleostomi</taxon>
        <taxon>Actinopterygii</taxon>
        <taxon>Neopterygii</taxon>
        <taxon>Teleostei</taxon>
        <taxon>Neoteleostei</taxon>
        <taxon>Acanthomorphata</taxon>
        <taxon>Eupercaria</taxon>
        <taxon>Tetraodontiformes</taxon>
        <taxon>Tetradontoidea</taxon>
        <taxon>Tetraodontidae</taxon>
        <taxon>Takifugu</taxon>
    </lineage>
</organism>
<reference evidence="7" key="3">
    <citation type="submission" date="2025-05" db="UniProtKB">
        <authorList>
            <consortium name="Ensembl"/>
        </authorList>
    </citation>
    <scope>IDENTIFICATION</scope>
</reference>
<dbReference type="InterPro" id="IPR013783">
    <property type="entry name" value="Ig-like_fold"/>
</dbReference>
<reference evidence="7 8" key="2">
    <citation type="journal article" date="2011" name="Genome Biol. Evol.">
        <title>Integration of the genetic map and genome assembly of fugu facilitates insights into distinct features of genome evolution in teleosts and mammals.</title>
        <authorList>
            <person name="Kai W."/>
            <person name="Kikuchi K."/>
            <person name="Tohari S."/>
            <person name="Chew A.K."/>
            <person name="Tay A."/>
            <person name="Fujiwara A."/>
            <person name="Hosoya S."/>
            <person name="Suetake H."/>
            <person name="Naruse K."/>
            <person name="Brenner S."/>
            <person name="Suzuki Y."/>
            <person name="Venkatesh B."/>
        </authorList>
    </citation>
    <scope>NUCLEOTIDE SEQUENCE [LARGE SCALE GENOMIC DNA]</scope>
</reference>
<feature type="domain" description="Ig-like" evidence="5">
    <location>
        <begin position="32"/>
        <end position="113"/>
    </location>
</feature>
<dbReference type="InterPro" id="IPR050676">
    <property type="entry name" value="IL-12"/>
</dbReference>
<gene>
    <name evidence="6" type="primary">IL-12 p40</name>
    <name evidence="4" type="synonym">IL12B</name>
    <name evidence="7" type="synonym">il12ba</name>
</gene>
<dbReference type="RefSeq" id="NP_001094074.1">
    <property type="nucleotide sequence ID" value="NM_001100604.1"/>
</dbReference>
<dbReference type="Gene3D" id="2.60.40.10">
    <property type="entry name" value="Immunoglobulins"/>
    <property type="match status" value="2"/>
</dbReference>
<dbReference type="PANTHER" id="PTHR48485:SF4">
    <property type="entry name" value="INTERLEUKIN-12 SUBUNIT BETA"/>
    <property type="match status" value="1"/>
</dbReference>
<keyword evidence="2" id="KW-1015">Disulfide bond</keyword>
<dbReference type="CTD" id="445373"/>
<keyword evidence="4" id="KW-0202">Cytokine</keyword>
<dbReference type="InterPro" id="IPR015528">
    <property type="entry name" value="IL-12_beta"/>
</dbReference>
<keyword evidence="1 4" id="KW-0732">Signal</keyword>
<dbReference type="Proteomes" id="UP000005226">
    <property type="component" value="Chromosome 14"/>
</dbReference>
<dbReference type="HOGENOM" id="CLU_071206_0_0_1"/>
<keyword evidence="8" id="KW-1185">Reference proteome</keyword>
<keyword evidence="4" id="KW-0964">Secreted</keyword>
<dbReference type="GO" id="GO:0005125">
    <property type="term" value="F:cytokine activity"/>
    <property type="evidence" value="ECO:0007669"/>
    <property type="project" value="UniProtKB-KW"/>
</dbReference>
<feature type="chain" id="PRO_5009999083" description="Interleukin-12 subunit beta" evidence="4">
    <location>
        <begin position="23"/>
        <end position="359"/>
    </location>
</feature>
<accession>Q7SX69</accession>
<keyword evidence="3 4" id="KW-0325">Glycoprotein</keyword>
<dbReference type="GeneTree" id="ENSGT00390000012630"/>
<evidence type="ECO:0000313" key="7">
    <source>
        <dbReference type="Ensembl" id="ENSTRUP00000022864.2"/>
    </source>
</evidence>
<evidence type="ECO:0000256" key="1">
    <source>
        <dbReference type="ARBA" id="ARBA00022729"/>
    </source>
</evidence>
<accession>H2TDX2</accession>
<protein>
    <recommendedName>
        <fullName evidence="4">Interleukin-12 subunit beta</fullName>
        <shortName evidence="4">IL-12B</shortName>
    </recommendedName>
    <alternativeName>
        <fullName evidence="4">Cytotoxic lymphocyte maturation factor 40 kDa subunit</fullName>
    </alternativeName>
    <alternativeName>
        <fullName evidence="4">IL-12 subunit p40</fullName>
    </alternativeName>
</protein>
<reference evidence="6" key="1">
    <citation type="journal article" date="2003" name="Immunogenetics">
        <title>Identification and characterization of Fugu orthologues of mammalian interleukin-12 subunits.</title>
        <authorList>
            <person name="Yoshiura Y."/>
            <person name="Kiryu I."/>
            <person name="Fujiwara A."/>
            <person name="Suetake H."/>
            <person name="Suzuki Y."/>
            <person name="Nakanishi T."/>
            <person name="Ototake M."/>
        </authorList>
    </citation>
    <scope>NUCLEOTIDE SEQUENCE</scope>
</reference>
<comment type="similarity">
    <text evidence="4">Belongs to the IL-12B family.</text>
</comment>
<evidence type="ECO:0000256" key="2">
    <source>
        <dbReference type="ARBA" id="ARBA00023157"/>
    </source>
</evidence>
<dbReference type="EMBL" id="AB096268">
    <property type="protein sequence ID" value="BAC81425.1"/>
    <property type="molecule type" value="Genomic_DNA"/>
</dbReference>
<sequence length="359" mass="40457">MGNHNKLLIFTIICIFLRGTNQNSIDAWTLLPHILVVQTDGSSGQLLLSCLTSTPEEEHVGGSPEDVDIFWKNNGVMETQRGNLYVVDLEESLGGGNYTCHSQTGSLLNYTVVLIKEDNDTRKKILLKNDQGQYLSCSANNFNGDFRCSWSWHAILVGKVAFITAQRAADGSLPACSVDASGRHWSCSSGQRKVTCSVDDGDGGMWCKDEQHCPYAEESQPIHIDVHVSSKHFLMQTYSSRFFLSDIVKPDKVIIRKVNATMVAWSYPSSWNTPFSYFPLTFQIRQLRKSCRTCDHPCTQTRVTKTLTVSSPEIYQHQVKRRIMVVCVRAKDALCISQWGEWSFLRLRSGKRSRKTTKA</sequence>
<dbReference type="Pfam" id="PF10420">
    <property type="entry name" value="IL12p40_C"/>
    <property type="match status" value="1"/>
</dbReference>
<dbReference type="OMA" id="WSEWSHK"/>
<dbReference type="PRINTS" id="PR01928">
    <property type="entry name" value="INTRLEUKN12B"/>
</dbReference>
<evidence type="ECO:0000256" key="3">
    <source>
        <dbReference type="ARBA" id="ARBA00023180"/>
    </source>
</evidence>
<dbReference type="EMBL" id="AB096266">
    <property type="protein sequence ID" value="BAC81423.1"/>
    <property type="molecule type" value="mRNA"/>
</dbReference>
<dbReference type="InterPro" id="IPR036116">
    <property type="entry name" value="FN3_sf"/>
</dbReference>
<dbReference type="Ensembl" id="ENSTRUT00000022959.3">
    <property type="protein sequence ID" value="ENSTRUP00000022864.2"/>
    <property type="gene ID" value="ENSTRUG00000009097.3"/>
</dbReference>
<dbReference type="KEGG" id="tru:445913"/>
<comment type="subcellular location">
    <subcellularLocation>
        <location evidence="4">Secreted</location>
    </subcellularLocation>
</comment>
<dbReference type="AlphaFoldDB" id="Q7SX69"/>
<evidence type="ECO:0000313" key="8">
    <source>
        <dbReference type="Proteomes" id="UP000005226"/>
    </source>
</evidence>
<dbReference type="InterPro" id="IPR007110">
    <property type="entry name" value="Ig-like_dom"/>
</dbReference>
<dbReference type="GO" id="GO:0005615">
    <property type="term" value="C:extracellular space"/>
    <property type="evidence" value="ECO:0007669"/>
    <property type="project" value="UniProtKB-KW"/>
</dbReference>
<dbReference type="InterPro" id="IPR019482">
    <property type="entry name" value="IL-12_beta_cen-dom"/>
</dbReference>
<dbReference type="PANTHER" id="PTHR48485">
    <property type="entry name" value="INTERLEUKIN-12 SUBUNIT BETA-RELATED"/>
    <property type="match status" value="1"/>
</dbReference>
<dbReference type="PROSITE" id="PS50835">
    <property type="entry name" value="IG_LIKE"/>
    <property type="match status" value="1"/>
</dbReference>
<evidence type="ECO:0000256" key="4">
    <source>
        <dbReference type="RuleBase" id="RU281113"/>
    </source>
</evidence>
<keyword evidence="4" id="KW-0393">Immunoglobulin domain</keyword>
<evidence type="ECO:0000259" key="5">
    <source>
        <dbReference type="PROSITE" id="PS50835"/>
    </source>
</evidence>
<name>Q7SX69_TAKRU</name>
<dbReference type="SUPFAM" id="SSF49265">
    <property type="entry name" value="Fibronectin type III"/>
    <property type="match status" value="2"/>
</dbReference>
<dbReference type="PIRSF" id="PIRSF038007">
    <property type="entry name" value="IL_12_beta"/>
    <property type="match status" value="1"/>
</dbReference>
<evidence type="ECO:0000313" key="6">
    <source>
        <dbReference type="EMBL" id="BAC81423.1"/>
    </source>
</evidence>
<proteinExistence type="evidence at transcript level"/>
<feature type="signal peptide" evidence="4">
    <location>
        <begin position="1"/>
        <end position="22"/>
    </location>
</feature>
<comment type="subunit">
    <text evidence="4">Heterodimer with IL12A; disulfide-linked. The heterodimer is known as interleukin IL-12.</text>
</comment>
<dbReference type="GeneID" id="445913"/>